<dbReference type="GO" id="GO:0015031">
    <property type="term" value="P:protein transport"/>
    <property type="evidence" value="ECO:0007669"/>
    <property type="project" value="InterPro"/>
</dbReference>
<dbReference type="GO" id="GO:0051083">
    <property type="term" value="P:'de novo' cotranslational protein folding"/>
    <property type="evidence" value="ECO:0007669"/>
    <property type="project" value="TreeGrafter"/>
</dbReference>
<protein>
    <submittedName>
        <fullName evidence="2">Trigger factor</fullName>
    </submittedName>
</protein>
<dbReference type="Gene3D" id="1.10.3120.10">
    <property type="entry name" value="Trigger factor, C-terminal domain"/>
    <property type="match status" value="1"/>
</dbReference>
<dbReference type="GO" id="GO:0043022">
    <property type="term" value="F:ribosome binding"/>
    <property type="evidence" value="ECO:0007669"/>
    <property type="project" value="TreeGrafter"/>
</dbReference>
<proteinExistence type="predicted"/>
<dbReference type="InterPro" id="IPR036611">
    <property type="entry name" value="Trigger_fac_ribosome-bd_sf"/>
</dbReference>
<dbReference type="InterPro" id="IPR037041">
    <property type="entry name" value="Trigger_fac_C_sf"/>
</dbReference>
<dbReference type="HOGENOM" id="CLU_045516_0_0_10"/>
<dbReference type="GO" id="GO:0043335">
    <property type="term" value="P:protein unfolding"/>
    <property type="evidence" value="ECO:0007669"/>
    <property type="project" value="TreeGrafter"/>
</dbReference>
<dbReference type="OrthoDB" id="9767721at2"/>
<accession>B6YRI5</accession>
<dbReference type="PANTHER" id="PTHR30560:SF3">
    <property type="entry name" value="TRIGGER FACTOR-LIKE PROTEIN TIG, CHLOROPLASTIC"/>
    <property type="match status" value="1"/>
</dbReference>
<sequence>MNITIEKTDDVNARITISVVKDDYQHLVRKSLSNLCKNVVIAGFRKGNVPQSIIQSMYGKNVLVEELNKLVSNELLKYIKENKLRILGEPLLIKKNLDLNNQKDYEFLFDIGLQPEVDIGLTKNDELPYYTIVVTNEMIENQISTLKMQYGKHDTNVDVVENDSIIKGRLVELDAENALLKNGINLKDAILLPFSIKDEMERDKFINKKIGDVIIFNPYRAFKKNETELSYLLKVKKTEIPNHQGNFSFDITEISYYRKAEINQELFDKLYGIGVVTSEKMFKEVIKRNLILQLESESNYRFLLDIKKILLEKIKKVRFPEDFLKRLFMESNANEKDFPNVLQAIKTQFIWNKIVEDNGIKVTSEDMRQTAKTLARVQFTLYNLRLISNDLLESYANEILKTEKWVQQLHNKALETKIIGFLKEKISLKPISVMKEEFRKIA</sequence>
<name>B6YRI5_AZOPC</name>
<organism evidence="2 3">
    <name type="scientific">Azobacteroides pseudotrichonymphae genomovar. CFP2</name>
    <dbReference type="NCBI Taxonomy" id="511995"/>
    <lineage>
        <taxon>Bacteria</taxon>
        <taxon>Pseudomonadati</taxon>
        <taxon>Bacteroidota</taxon>
        <taxon>Bacteroidia</taxon>
        <taxon>Bacteroidales</taxon>
        <taxon>Candidatus Azobacteroides</taxon>
    </lineage>
</organism>
<dbReference type="Gene3D" id="3.30.70.1050">
    <property type="entry name" value="Trigger factor ribosome-binding domain"/>
    <property type="match status" value="1"/>
</dbReference>
<dbReference type="STRING" id="511995.CFPG_544"/>
<keyword evidence="3" id="KW-1185">Reference proteome</keyword>
<evidence type="ECO:0000313" key="2">
    <source>
        <dbReference type="EMBL" id="BAG83807.1"/>
    </source>
</evidence>
<dbReference type="Proteomes" id="UP000000723">
    <property type="component" value="Chromosome"/>
</dbReference>
<evidence type="ECO:0000259" key="1">
    <source>
        <dbReference type="Pfam" id="PF05697"/>
    </source>
</evidence>
<evidence type="ECO:0000313" key="3">
    <source>
        <dbReference type="Proteomes" id="UP000000723"/>
    </source>
</evidence>
<dbReference type="GO" id="GO:0044183">
    <property type="term" value="F:protein folding chaperone"/>
    <property type="evidence" value="ECO:0007669"/>
    <property type="project" value="TreeGrafter"/>
</dbReference>
<dbReference type="RefSeq" id="WP_012573568.1">
    <property type="nucleotide sequence ID" value="NC_011565.1"/>
</dbReference>
<dbReference type="GO" id="GO:0003755">
    <property type="term" value="F:peptidyl-prolyl cis-trans isomerase activity"/>
    <property type="evidence" value="ECO:0007669"/>
    <property type="project" value="TreeGrafter"/>
</dbReference>
<dbReference type="EMBL" id="AP010656">
    <property type="protein sequence ID" value="BAG83807.1"/>
    <property type="molecule type" value="Genomic_DNA"/>
</dbReference>
<dbReference type="InterPro" id="IPR027304">
    <property type="entry name" value="Trigger_fact/SurA_dom_sf"/>
</dbReference>
<dbReference type="PANTHER" id="PTHR30560">
    <property type="entry name" value="TRIGGER FACTOR CHAPERONE AND PEPTIDYL-PROLYL CIS/TRANS ISOMERASE"/>
    <property type="match status" value="1"/>
</dbReference>
<gene>
    <name evidence="2" type="ordered locus">CFPG_544</name>
</gene>
<dbReference type="SUPFAM" id="SSF102735">
    <property type="entry name" value="Trigger factor ribosome-binding domain"/>
    <property type="match status" value="1"/>
</dbReference>
<dbReference type="eggNOG" id="COG0544">
    <property type="taxonomic scope" value="Bacteria"/>
</dbReference>
<dbReference type="Pfam" id="PF05697">
    <property type="entry name" value="Trigger_N"/>
    <property type="match status" value="1"/>
</dbReference>
<reference evidence="3" key="1">
    <citation type="journal article" date="2008" name="Science">
        <title>Genome of an endosymbiont coupling N2 fixation to cellulolysis within RT protist cells in termite gut.</title>
        <authorList>
            <person name="Hongoh Y."/>
            <person name="Sharma V.K."/>
            <person name="Prakash T."/>
            <person name="Noda S."/>
            <person name="Toh H."/>
            <person name="Taylor T.D."/>
            <person name="Kudo T."/>
            <person name="Sakaki Y."/>
            <person name="Toyoda A."/>
            <person name="Hattori M."/>
            <person name="Ohkuma M."/>
        </authorList>
    </citation>
    <scope>NUCLEOTIDE SEQUENCE [LARGE SCALE GENOMIC DNA]</scope>
</reference>
<dbReference type="InterPro" id="IPR008881">
    <property type="entry name" value="Trigger_fac_ribosome-bd_bac"/>
</dbReference>
<feature type="domain" description="Trigger factor ribosome-binding bacterial" evidence="1">
    <location>
        <begin position="1"/>
        <end position="145"/>
    </location>
</feature>
<dbReference type="KEGG" id="aps:CFPG_544"/>
<dbReference type="AlphaFoldDB" id="B6YRI5"/>
<dbReference type="InterPro" id="IPR005215">
    <property type="entry name" value="Trig_fac"/>
</dbReference>
<dbReference type="SUPFAM" id="SSF109998">
    <property type="entry name" value="Triger factor/SurA peptide-binding domain-like"/>
    <property type="match status" value="1"/>
</dbReference>